<comment type="caution">
    <text evidence="1">The sequence shown here is derived from an EMBL/GenBank/DDBJ whole genome shotgun (WGS) entry which is preliminary data.</text>
</comment>
<sequence length="104" mass="12191">MITAPRCWYAYKWRGRYYFHRSNFGEYDSNGYEVTNTIPSGPKKFKAWLESKRAQYTWLEAELEKSCFSISTEDFLGKNVDVFATLQARKLRSFPSFCAEPGSM</sequence>
<gene>
    <name evidence="1" type="ORF">BDV95DRAFT_105028</name>
</gene>
<proteinExistence type="predicted"/>
<protein>
    <submittedName>
        <fullName evidence="1">Uncharacterized protein</fullName>
    </submittedName>
</protein>
<dbReference type="AlphaFoldDB" id="A0A7C8MHG9"/>
<evidence type="ECO:0000313" key="2">
    <source>
        <dbReference type="Proteomes" id="UP000481861"/>
    </source>
</evidence>
<accession>A0A7C8MHG9</accession>
<dbReference type="Proteomes" id="UP000481861">
    <property type="component" value="Unassembled WGS sequence"/>
</dbReference>
<keyword evidence="2" id="KW-1185">Reference proteome</keyword>
<name>A0A7C8MHG9_9PLEO</name>
<evidence type="ECO:0000313" key="1">
    <source>
        <dbReference type="EMBL" id="KAF2869584.1"/>
    </source>
</evidence>
<organism evidence="1 2">
    <name type="scientific">Massariosphaeria phaeospora</name>
    <dbReference type="NCBI Taxonomy" id="100035"/>
    <lineage>
        <taxon>Eukaryota</taxon>
        <taxon>Fungi</taxon>
        <taxon>Dikarya</taxon>
        <taxon>Ascomycota</taxon>
        <taxon>Pezizomycotina</taxon>
        <taxon>Dothideomycetes</taxon>
        <taxon>Pleosporomycetidae</taxon>
        <taxon>Pleosporales</taxon>
        <taxon>Pleosporales incertae sedis</taxon>
        <taxon>Massariosphaeria</taxon>
    </lineage>
</organism>
<reference evidence="1 2" key="1">
    <citation type="submission" date="2020-01" db="EMBL/GenBank/DDBJ databases">
        <authorList>
            <consortium name="DOE Joint Genome Institute"/>
            <person name="Haridas S."/>
            <person name="Albert R."/>
            <person name="Binder M."/>
            <person name="Bloem J."/>
            <person name="Labutti K."/>
            <person name="Salamov A."/>
            <person name="Andreopoulos B."/>
            <person name="Baker S.E."/>
            <person name="Barry K."/>
            <person name="Bills G."/>
            <person name="Bluhm B.H."/>
            <person name="Cannon C."/>
            <person name="Castanera R."/>
            <person name="Culley D.E."/>
            <person name="Daum C."/>
            <person name="Ezra D."/>
            <person name="Gonzalez J.B."/>
            <person name="Henrissat B."/>
            <person name="Kuo A."/>
            <person name="Liang C."/>
            <person name="Lipzen A."/>
            <person name="Lutzoni F."/>
            <person name="Magnuson J."/>
            <person name="Mondo S."/>
            <person name="Nolan M."/>
            <person name="Ohm R."/>
            <person name="Pangilinan J."/>
            <person name="Park H.-J.H."/>
            <person name="Ramirez L."/>
            <person name="Alfaro M."/>
            <person name="Sun H."/>
            <person name="Tritt A."/>
            <person name="Yoshinaga Y."/>
            <person name="Zwiers L.-H.L."/>
            <person name="Turgeon B.G."/>
            <person name="Goodwin S.B."/>
            <person name="Spatafora J.W."/>
            <person name="Crous P.W."/>
            <person name="Grigoriev I.V."/>
        </authorList>
    </citation>
    <scope>NUCLEOTIDE SEQUENCE [LARGE SCALE GENOMIC DNA]</scope>
    <source>
        <strain evidence="1 2">CBS 611.86</strain>
    </source>
</reference>
<dbReference type="EMBL" id="JAADJZ010000016">
    <property type="protein sequence ID" value="KAF2869584.1"/>
    <property type="molecule type" value="Genomic_DNA"/>
</dbReference>